<dbReference type="SUPFAM" id="SSF81383">
    <property type="entry name" value="F-box domain"/>
    <property type="match status" value="1"/>
</dbReference>
<dbReference type="InterPro" id="IPR001810">
    <property type="entry name" value="F-box_dom"/>
</dbReference>
<proteinExistence type="predicted"/>
<sequence>QKQCVLNKTKELLDLPTECILKIFIGLNIKDLYSCLFSNKFLHTIAVHILWKNPFINNPKCQDSIILVYLNELNKEEQQILLPLRINFPFIKSHSKYAPCLETLDLHSLHIICLKWLAGAGYFCQCGELRVVQAVVSAIVQMIMRTNKNLKTLNMMAAEDEPDCSDVSIFISRKPFISSLHSFHLSLVNTPTKKNVSQFLRKLSELCLDLCEIIFDFAEIDIDKEITMLLIRFIKVQKMLKHFTLKCHSVSAEKYIEAMDSQKEHLISLTLDKIDFRKVSADSLKMISQCEKLKHLTISAFRDITDKHCYVLSSLLPKLETLYISAKDNTNDHRAVNDLLRYTNLLDGLARIITGLIRDIKGEEQERILEYLSKYLGPKLPNDVDVVNDKDFLNISNTVIHCCHSISEVEQIYLILVKESYVEGKITNAGIEQFLNLRKHIRFSRISGYFRNGFRGPLCKLQD</sequence>
<protein>
    <submittedName>
        <fullName evidence="2">3732_t:CDS:1</fullName>
    </submittedName>
</protein>
<dbReference type="InterPro" id="IPR036047">
    <property type="entry name" value="F-box-like_dom_sf"/>
</dbReference>
<gene>
    <name evidence="2" type="ORF">GMARGA_LOCUS13719</name>
</gene>
<keyword evidence="3" id="KW-1185">Reference proteome</keyword>
<dbReference type="PROSITE" id="PS50181">
    <property type="entry name" value="FBOX"/>
    <property type="match status" value="1"/>
</dbReference>
<dbReference type="Pfam" id="PF12937">
    <property type="entry name" value="F-box-like"/>
    <property type="match status" value="1"/>
</dbReference>
<dbReference type="InterPro" id="IPR032675">
    <property type="entry name" value="LRR_dom_sf"/>
</dbReference>
<dbReference type="Gene3D" id="3.80.10.10">
    <property type="entry name" value="Ribonuclease Inhibitor"/>
    <property type="match status" value="1"/>
</dbReference>
<evidence type="ECO:0000313" key="2">
    <source>
        <dbReference type="EMBL" id="CAG8723448.1"/>
    </source>
</evidence>
<feature type="non-terminal residue" evidence="2">
    <location>
        <position position="1"/>
    </location>
</feature>
<comment type="caution">
    <text evidence="2">The sequence shown here is derived from an EMBL/GenBank/DDBJ whole genome shotgun (WGS) entry which is preliminary data.</text>
</comment>
<dbReference type="SUPFAM" id="SSF52047">
    <property type="entry name" value="RNI-like"/>
    <property type="match status" value="1"/>
</dbReference>
<feature type="domain" description="F-box" evidence="1">
    <location>
        <begin position="9"/>
        <end position="54"/>
    </location>
</feature>
<accession>A0ABN7V2U6</accession>
<name>A0ABN7V2U6_GIGMA</name>
<evidence type="ECO:0000313" key="3">
    <source>
        <dbReference type="Proteomes" id="UP000789901"/>
    </source>
</evidence>
<evidence type="ECO:0000259" key="1">
    <source>
        <dbReference type="PROSITE" id="PS50181"/>
    </source>
</evidence>
<organism evidence="2 3">
    <name type="scientific">Gigaspora margarita</name>
    <dbReference type="NCBI Taxonomy" id="4874"/>
    <lineage>
        <taxon>Eukaryota</taxon>
        <taxon>Fungi</taxon>
        <taxon>Fungi incertae sedis</taxon>
        <taxon>Mucoromycota</taxon>
        <taxon>Glomeromycotina</taxon>
        <taxon>Glomeromycetes</taxon>
        <taxon>Diversisporales</taxon>
        <taxon>Gigasporaceae</taxon>
        <taxon>Gigaspora</taxon>
    </lineage>
</organism>
<dbReference type="EMBL" id="CAJVQB010008816">
    <property type="protein sequence ID" value="CAG8723448.1"/>
    <property type="molecule type" value="Genomic_DNA"/>
</dbReference>
<dbReference type="Proteomes" id="UP000789901">
    <property type="component" value="Unassembled WGS sequence"/>
</dbReference>
<reference evidence="2 3" key="1">
    <citation type="submission" date="2021-06" db="EMBL/GenBank/DDBJ databases">
        <authorList>
            <person name="Kallberg Y."/>
            <person name="Tangrot J."/>
            <person name="Rosling A."/>
        </authorList>
    </citation>
    <scope>NUCLEOTIDE SEQUENCE [LARGE SCALE GENOMIC DNA]</scope>
    <source>
        <strain evidence="2 3">120-4 pot B 10/14</strain>
    </source>
</reference>